<name>A0ABD3LNP6_EUCGL</name>
<proteinExistence type="predicted"/>
<feature type="region of interest" description="Disordered" evidence="1">
    <location>
        <begin position="1"/>
        <end position="24"/>
    </location>
</feature>
<evidence type="ECO:0000256" key="1">
    <source>
        <dbReference type="SAM" id="MobiDB-lite"/>
    </source>
</evidence>
<gene>
    <name evidence="2" type="ORF">ACJRO7_012679</name>
</gene>
<dbReference type="Proteomes" id="UP001634007">
    <property type="component" value="Unassembled WGS sequence"/>
</dbReference>
<evidence type="ECO:0000313" key="2">
    <source>
        <dbReference type="EMBL" id="KAL3751886.1"/>
    </source>
</evidence>
<feature type="non-terminal residue" evidence="2">
    <location>
        <position position="52"/>
    </location>
</feature>
<organism evidence="2 3">
    <name type="scientific">Eucalyptus globulus</name>
    <name type="common">Tasmanian blue gum</name>
    <dbReference type="NCBI Taxonomy" id="34317"/>
    <lineage>
        <taxon>Eukaryota</taxon>
        <taxon>Viridiplantae</taxon>
        <taxon>Streptophyta</taxon>
        <taxon>Embryophyta</taxon>
        <taxon>Tracheophyta</taxon>
        <taxon>Spermatophyta</taxon>
        <taxon>Magnoliopsida</taxon>
        <taxon>eudicotyledons</taxon>
        <taxon>Gunneridae</taxon>
        <taxon>Pentapetalae</taxon>
        <taxon>rosids</taxon>
        <taxon>malvids</taxon>
        <taxon>Myrtales</taxon>
        <taxon>Myrtaceae</taxon>
        <taxon>Myrtoideae</taxon>
        <taxon>Eucalypteae</taxon>
        <taxon>Eucalyptus</taxon>
    </lineage>
</organism>
<comment type="caution">
    <text evidence="2">The sequence shown here is derived from an EMBL/GenBank/DDBJ whole genome shotgun (WGS) entry which is preliminary data.</text>
</comment>
<feature type="non-terminal residue" evidence="2">
    <location>
        <position position="1"/>
    </location>
</feature>
<protein>
    <submittedName>
        <fullName evidence="2">Uncharacterized protein</fullName>
    </submittedName>
</protein>
<keyword evidence="3" id="KW-1185">Reference proteome</keyword>
<reference evidence="2 3" key="1">
    <citation type="submission" date="2024-11" db="EMBL/GenBank/DDBJ databases">
        <title>Chromosome-level genome assembly of Eucalyptus globulus Labill. provides insights into its genome evolution.</title>
        <authorList>
            <person name="Li X."/>
        </authorList>
    </citation>
    <scope>NUCLEOTIDE SEQUENCE [LARGE SCALE GENOMIC DNA]</scope>
    <source>
        <strain evidence="2">CL2024</strain>
        <tissue evidence="2">Fresh tender leaves</tissue>
    </source>
</reference>
<accession>A0ABD3LNP6</accession>
<sequence length="52" mass="5865">DDSSSIGRRRPRGMERAVAPLPPHFHDLHPCRTHLSSWPFHLSPASSSSSFR</sequence>
<evidence type="ECO:0000313" key="3">
    <source>
        <dbReference type="Proteomes" id="UP001634007"/>
    </source>
</evidence>
<dbReference type="AlphaFoldDB" id="A0ABD3LNP6"/>
<dbReference type="EMBL" id="JBJKBG010000002">
    <property type="protein sequence ID" value="KAL3751886.1"/>
    <property type="molecule type" value="Genomic_DNA"/>
</dbReference>